<reference evidence="6 7" key="1">
    <citation type="submission" date="2016-04" db="EMBL/GenBank/DDBJ databases">
        <authorList>
            <consortium name="Pathogen Informatics"/>
        </authorList>
    </citation>
    <scope>NUCLEOTIDE SEQUENCE [LARGE SCALE GENOMIC DNA]</scope>
    <source>
        <strain evidence="6 7">H044680328</strain>
    </source>
</reference>
<evidence type="ECO:0000259" key="5">
    <source>
        <dbReference type="PROSITE" id="PS50931"/>
    </source>
</evidence>
<dbReference type="eggNOG" id="COG0583">
    <property type="taxonomic scope" value="Bacteria"/>
</dbReference>
<dbReference type="Gene3D" id="1.10.10.10">
    <property type="entry name" value="Winged helix-like DNA-binding domain superfamily/Winged helix DNA-binding domain"/>
    <property type="match status" value="1"/>
</dbReference>
<dbReference type="SUPFAM" id="SSF53850">
    <property type="entry name" value="Periplasmic binding protein-like II"/>
    <property type="match status" value="1"/>
</dbReference>
<dbReference type="PRINTS" id="PR00039">
    <property type="entry name" value="HTHLYSR"/>
</dbReference>
<sequence>MDMRDIQIFRAVMRAGTTSKAAVVLDISQPAVSQAIRRLETQSGLRLFDRVRNRLLPTQEADALLVEVDRCFAGFEQIEHRIRSLKSFGVGRMAIGSLPALGVGFMPRAIAAFNPTERRVQMSFQILSSREVMQQVVAGQLDLGLMADEIAVMGLEHSLFLEVPGVIAMTATHPLAHRKVLAIEELVEQHFIALNPEDASRRRLETALGERGLTLRAGFETPYAFSVCELVLRGMGIGLIHPMTAVDYLARGLVIKRLDIDIAFRSLLVFRPDRSLSQNARELLRLMRMQADQDLRLIEGALG</sequence>
<dbReference type="Pfam" id="PF03466">
    <property type="entry name" value="LysR_substrate"/>
    <property type="match status" value="1"/>
</dbReference>
<dbReference type="PATRIC" id="fig|123899.6.peg.1493"/>
<evidence type="ECO:0000256" key="2">
    <source>
        <dbReference type="ARBA" id="ARBA00023015"/>
    </source>
</evidence>
<dbReference type="PANTHER" id="PTHR30427">
    <property type="entry name" value="TRANSCRIPTIONAL ACTIVATOR PROTEIN LYSR"/>
    <property type="match status" value="1"/>
</dbReference>
<dbReference type="AlphaFoldDB" id="A0A157RCH3"/>
<keyword evidence="7" id="KW-1185">Reference proteome</keyword>
<feature type="domain" description="HTH lysR-type" evidence="5">
    <location>
        <begin position="1"/>
        <end position="58"/>
    </location>
</feature>
<dbReference type="Proteomes" id="UP000076825">
    <property type="component" value="Chromosome 1"/>
</dbReference>
<dbReference type="EMBL" id="LT546645">
    <property type="protein sequence ID" value="SAI68780.1"/>
    <property type="molecule type" value="Genomic_DNA"/>
</dbReference>
<dbReference type="Gene3D" id="3.40.190.290">
    <property type="match status" value="1"/>
</dbReference>
<keyword evidence="4" id="KW-0804">Transcription</keyword>
<dbReference type="RefSeq" id="WP_025513877.1">
    <property type="nucleotide sequence ID" value="NZ_CP016340.1"/>
</dbReference>
<protein>
    <submittedName>
        <fullName evidence="6">LysR family transcriptional regulator</fullName>
    </submittedName>
</protein>
<dbReference type="PROSITE" id="PS50931">
    <property type="entry name" value="HTH_LYSR"/>
    <property type="match status" value="1"/>
</dbReference>
<dbReference type="GO" id="GO:0009089">
    <property type="term" value="P:lysine biosynthetic process via diaminopimelate"/>
    <property type="evidence" value="ECO:0007669"/>
    <property type="project" value="TreeGrafter"/>
</dbReference>
<evidence type="ECO:0000313" key="7">
    <source>
        <dbReference type="Proteomes" id="UP000076825"/>
    </source>
</evidence>
<proteinExistence type="inferred from homology"/>
<keyword evidence="3" id="KW-0238">DNA-binding</keyword>
<dbReference type="GO" id="GO:0003700">
    <property type="term" value="F:DNA-binding transcription factor activity"/>
    <property type="evidence" value="ECO:0007669"/>
    <property type="project" value="InterPro"/>
</dbReference>
<gene>
    <name evidence="6" type="primary">cmpR_5</name>
    <name evidence="6" type="ORF">SAMEA3906487_01514</name>
</gene>
<evidence type="ECO:0000256" key="4">
    <source>
        <dbReference type="ARBA" id="ARBA00023163"/>
    </source>
</evidence>
<name>A0A157RCH3_9BORD</name>
<dbReference type="GO" id="GO:0043565">
    <property type="term" value="F:sequence-specific DNA binding"/>
    <property type="evidence" value="ECO:0007669"/>
    <property type="project" value="TreeGrafter"/>
</dbReference>
<dbReference type="InterPro" id="IPR005119">
    <property type="entry name" value="LysR_subst-bd"/>
</dbReference>
<dbReference type="OrthoDB" id="110033at2"/>
<evidence type="ECO:0000313" key="6">
    <source>
        <dbReference type="EMBL" id="SAI68780.1"/>
    </source>
</evidence>
<comment type="similarity">
    <text evidence="1">Belongs to the LysR transcriptional regulatory family.</text>
</comment>
<dbReference type="SUPFAM" id="SSF46785">
    <property type="entry name" value="Winged helix' DNA-binding domain"/>
    <property type="match status" value="1"/>
</dbReference>
<evidence type="ECO:0000256" key="3">
    <source>
        <dbReference type="ARBA" id="ARBA00023125"/>
    </source>
</evidence>
<dbReference type="KEGG" id="btrm:SAMEA390648701514"/>
<dbReference type="InterPro" id="IPR036388">
    <property type="entry name" value="WH-like_DNA-bd_sf"/>
</dbReference>
<dbReference type="GeneID" id="56591196"/>
<accession>A0A157RCH3</accession>
<keyword evidence="2" id="KW-0805">Transcription regulation</keyword>
<dbReference type="STRING" id="123899.SAMEA3906487_01514"/>
<dbReference type="InterPro" id="IPR036390">
    <property type="entry name" value="WH_DNA-bd_sf"/>
</dbReference>
<dbReference type="GO" id="GO:0010628">
    <property type="term" value="P:positive regulation of gene expression"/>
    <property type="evidence" value="ECO:0007669"/>
    <property type="project" value="TreeGrafter"/>
</dbReference>
<dbReference type="Pfam" id="PF00126">
    <property type="entry name" value="HTH_1"/>
    <property type="match status" value="1"/>
</dbReference>
<dbReference type="InterPro" id="IPR000847">
    <property type="entry name" value="LysR_HTH_N"/>
</dbReference>
<dbReference type="PANTHER" id="PTHR30427:SF1">
    <property type="entry name" value="TRANSCRIPTIONAL ACTIVATOR PROTEIN LYSR"/>
    <property type="match status" value="1"/>
</dbReference>
<organism evidence="6 7">
    <name type="scientific">Bordetella trematum</name>
    <dbReference type="NCBI Taxonomy" id="123899"/>
    <lineage>
        <taxon>Bacteria</taxon>
        <taxon>Pseudomonadati</taxon>
        <taxon>Pseudomonadota</taxon>
        <taxon>Betaproteobacteria</taxon>
        <taxon>Burkholderiales</taxon>
        <taxon>Alcaligenaceae</taxon>
        <taxon>Bordetella</taxon>
    </lineage>
</organism>
<evidence type="ECO:0000256" key="1">
    <source>
        <dbReference type="ARBA" id="ARBA00009437"/>
    </source>
</evidence>